<dbReference type="InterPro" id="IPR000073">
    <property type="entry name" value="AB_hydrolase_1"/>
</dbReference>
<dbReference type="Proteomes" id="UP000199245">
    <property type="component" value="Unassembled WGS sequence"/>
</dbReference>
<gene>
    <name evidence="6" type="ORF">SAMN05216337_10868</name>
</gene>
<feature type="region of interest" description="Disordered" evidence="3">
    <location>
        <begin position="62"/>
        <end position="88"/>
    </location>
</feature>
<dbReference type="GO" id="GO:0016787">
    <property type="term" value="F:hydrolase activity"/>
    <property type="evidence" value="ECO:0007669"/>
    <property type="project" value="UniProtKB-KW"/>
</dbReference>
<dbReference type="GO" id="GO:0009190">
    <property type="term" value="P:cyclic nucleotide biosynthetic process"/>
    <property type="evidence" value="ECO:0007669"/>
    <property type="project" value="InterPro"/>
</dbReference>
<dbReference type="SUPFAM" id="SSF53474">
    <property type="entry name" value="alpha/beta-Hydrolases"/>
    <property type="match status" value="1"/>
</dbReference>
<evidence type="ECO:0000256" key="2">
    <source>
        <dbReference type="ARBA" id="ARBA00022840"/>
    </source>
</evidence>
<evidence type="ECO:0000313" key="6">
    <source>
        <dbReference type="EMBL" id="SDF90734.1"/>
    </source>
</evidence>
<dbReference type="SUPFAM" id="SSF47769">
    <property type="entry name" value="SAM/Pointed domain"/>
    <property type="match status" value="1"/>
</dbReference>
<dbReference type="Pfam" id="PF13191">
    <property type="entry name" value="AAA_16"/>
    <property type="match status" value="1"/>
</dbReference>
<accession>A0A1G7PWT7</accession>
<evidence type="ECO:0000259" key="5">
    <source>
        <dbReference type="PROSITE" id="PS50125"/>
    </source>
</evidence>
<feature type="domain" description="SAM" evidence="4">
    <location>
        <begin position="1"/>
        <end position="61"/>
    </location>
</feature>
<dbReference type="PRINTS" id="PR00111">
    <property type="entry name" value="ABHYDROLASE"/>
</dbReference>
<protein>
    <submittedName>
        <fullName evidence="6">Alpha/beta hydrolase fold</fullName>
    </submittedName>
</protein>
<dbReference type="GO" id="GO:0005524">
    <property type="term" value="F:ATP binding"/>
    <property type="evidence" value="ECO:0007669"/>
    <property type="project" value="UniProtKB-KW"/>
</dbReference>
<dbReference type="CDD" id="cd07302">
    <property type="entry name" value="CHD"/>
    <property type="match status" value="1"/>
</dbReference>
<dbReference type="InterPro" id="IPR027417">
    <property type="entry name" value="P-loop_NTPase"/>
</dbReference>
<dbReference type="Pfam" id="PF00561">
    <property type="entry name" value="Abhydrolase_1"/>
    <property type="match status" value="1"/>
</dbReference>
<dbReference type="Pfam" id="PF00211">
    <property type="entry name" value="Guanylate_cyc"/>
    <property type="match status" value="1"/>
</dbReference>
<feature type="domain" description="Guanylate cyclase" evidence="5">
    <location>
        <begin position="95"/>
        <end position="224"/>
    </location>
</feature>
<evidence type="ECO:0000259" key="4">
    <source>
        <dbReference type="PROSITE" id="PS50105"/>
    </source>
</evidence>
<evidence type="ECO:0000256" key="3">
    <source>
        <dbReference type="SAM" id="MobiDB-lite"/>
    </source>
</evidence>
<dbReference type="InterPro" id="IPR041664">
    <property type="entry name" value="AAA_16"/>
</dbReference>
<dbReference type="CDD" id="cd09487">
    <property type="entry name" value="SAM_superfamily"/>
    <property type="match status" value="1"/>
</dbReference>
<dbReference type="InterPro" id="IPR029058">
    <property type="entry name" value="AB_hydrolase_fold"/>
</dbReference>
<dbReference type="GO" id="GO:0035556">
    <property type="term" value="P:intracellular signal transduction"/>
    <property type="evidence" value="ECO:0007669"/>
    <property type="project" value="InterPro"/>
</dbReference>
<keyword evidence="6" id="KW-0378">Hydrolase</keyword>
<sequence>MDIADWLRRLGLDQYESTFRDNDVDTETLLSLTAEDLRELGVTSLGHRKRLLSAIAALSRPRGGEVEDDRGPPVPEVSSSPPSRKMERAERRHLTVMFADLVGSTALSVRLDPEDMREILAAYHQAVAAAVARFEGYIAKLMGDGVLVYFGWPQAHEDEAERAVRAGLAIVEAVERLDKRAGAALSTRVGIATGPVVVGDLIGEGAAQEEGVVGATPNLAARLEQLAEPGAVVISESTRRLLGSWFTLHDLGPQQIRGIEAPLPAFRVLGEAVAEGRFEALRRADVGPLIGREHELALLLDRWEMAKSGEGQVVLLSGEAGIGKSRIVLALRERLRNEPRFRIGYYCSPHHANSALWPVVTQLQRAAGYLREDAPSLKLEKLERLLGTAGEFGEDAALLLAELMGLPLNGPYAAPGGTPQEKKARLFGILLAQMEGLSRQRPMLVVLEDAHWLDPTSAELFERMVDRIRVLPILLVTTLRPDVPTPWTNFPHVTLLSLNRLGRPASRTLIQMAAGERSLPPIVIEAILSRTEGVPLFVEELTKAVIESAIWKTTAGGSDLELAGPLPPPAIPATLQDSLMARLDRLAPAREVAQIAACIGREFDEDVVRAVAGYPEVQLAAALGQLCQAGLIQRRGTPPHHAYSFKHALVCDAAYATLLKSSRQQLHARVAQAIERLRPEIAVGQPEIVAHHFIEGALPDQGAIYLMAAGRLAKARHAVKEAVSQLETCLQLTTRPRGNAAPPARRIEHECLLILGDLAGVDDDLDGANAYYERAMALGETDADRDRARKCIHRAKYAVRDGARLVFYEHGSGEPTVVFINPIVYGLATFEPILEQLCQEFRVITVDCRGAGRSDPLVRPYSTLQHMEDLRAIIHAAAAAPIIGVGISRGSNLLIQLTHRHPELVGKIVTVGTPMIGTLPNGRPVFNPDYTALRQDAYARGAVEELIRLQTRYVYSEPDTDELRRMASERMCRLPIETILSFYDPDPGMDIAPLLESIAVPTLVTHGREDRLVTSDASAFIASRIVGAQLYLFNGRGHNPMFSATDEFCDVLRNFIRTGRAERTFRGPAAA</sequence>
<dbReference type="PANTHER" id="PTHR16305">
    <property type="entry name" value="TESTICULAR SOLUBLE ADENYLYL CYCLASE"/>
    <property type="match status" value="1"/>
</dbReference>
<keyword evidence="2" id="KW-0067">ATP-binding</keyword>
<dbReference type="SMART" id="SM00044">
    <property type="entry name" value="CYCc"/>
    <property type="match status" value="1"/>
</dbReference>
<dbReference type="Gene3D" id="3.40.50.300">
    <property type="entry name" value="P-loop containing nucleotide triphosphate hydrolases"/>
    <property type="match status" value="1"/>
</dbReference>
<dbReference type="PROSITE" id="PS50125">
    <property type="entry name" value="GUANYLATE_CYCLASE_2"/>
    <property type="match status" value="1"/>
</dbReference>
<reference evidence="6 7" key="1">
    <citation type="submission" date="2016-10" db="EMBL/GenBank/DDBJ databases">
        <authorList>
            <person name="de Groot N.N."/>
        </authorList>
    </citation>
    <scope>NUCLEOTIDE SEQUENCE [LARGE SCALE GENOMIC DNA]</scope>
    <source>
        <strain evidence="6 7">R5</strain>
    </source>
</reference>
<feature type="compositionally biased region" description="Basic and acidic residues" evidence="3">
    <location>
        <begin position="62"/>
        <end position="71"/>
    </location>
</feature>
<keyword evidence="1" id="KW-0547">Nucleotide-binding</keyword>
<evidence type="ECO:0000256" key="1">
    <source>
        <dbReference type="ARBA" id="ARBA00022741"/>
    </source>
</evidence>
<dbReference type="Pfam" id="PF00536">
    <property type="entry name" value="SAM_1"/>
    <property type="match status" value="1"/>
</dbReference>
<dbReference type="InterPro" id="IPR001660">
    <property type="entry name" value="SAM"/>
</dbReference>
<organism evidence="6 7">
    <name type="scientific">Bradyrhizobium brasilense</name>
    <dbReference type="NCBI Taxonomy" id="1419277"/>
    <lineage>
        <taxon>Bacteria</taxon>
        <taxon>Pseudomonadati</taxon>
        <taxon>Pseudomonadota</taxon>
        <taxon>Alphaproteobacteria</taxon>
        <taxon>Hyphomicrobiales</taxon>
        <taxon>Nitrobacteraceae</taxon>
        <taxon>Bradyrhizobium</taxon>
    </lineage>
</organism>
<proteinExistence type="predicted"/>
<dbReference type="SUPFAM" id="SSF55073">
    <property type="entry name" value="Nucleotide cyclase"/>
    <property type="match status" value="1"/>
</dbReference>
<dbReference type="Gene3D" id="1.10.150.50">
    <property type="entry name" value="Transcription Factor, Ets-1"/>
    <property type="match status" value="1"/>
</dbReference>
<dbReference type="InterPro" id="IPR013761">
    <property type="entry name" value="SAM/pointed_sf"/>
</dbReference>
<name>A0A1G7PWT7_9BRAD</name>
<evidence type="ECO:0000313" key="7">
    <source>
        <dbReference type="Proteomes" id="UP000199245"/>
    </source>
</evidence>
<dbReference type="RefSeq" id="WP_143029853.1">
    <property type="nucleotide sequence ID" value="NZ_FMZW01000086.1"/>
</dbReference>
<dbReference type="Gene3D" id="3.40.50.1820">
    <property type="entry name" value="alpha/beta hydrolase"/>
    <property type="match status" value="1"/>
</dbReference>
<dbReference type="EMBL" id="FMZW01000086">
    <property type="protein sequence ID" value="SDF90734.1"/>
    <property type="molecule type" value="Genomic_DNA"/>
</dbReference>
<dbReference type="Gene3D" id="3.30.70.1230">
    <property type="entry name" value="Nucleotide cyclase"/>
    <property type="match status" value="1"/>
</dbReference>
<dbReference type="PROSITE" id="PS50105">
    <property type="entry name" value="SAM_DOMAIN"/>
    <property type="match status" value="1"/>
</dbReference>
<dbReference type="AlphaFoldDB" id="A0A1G7PWT7"/>
<dbReference type="SMART" id="SM00454">
    <property type="entry name" value="SAM"/>
    <property type="match status" value="1"/>
</dbReference>
<dbReference type="InterPro" id="IPR029787">
    <property type="entry name" value="Nucleotide_cyclase"/>
</dbReference>
<dbReference type="GO" id="GO:0004016">
    <property type="term" value="F:adenylate cyclase activity"/>
    <property type="evidence" value="ECO:0007669"/>
    <property type="project" value="TreeGrafter"/>
</dbReference>
<dbReference type="InterPro" id="IPR001054">
    <property type="entry name" value="A/G_cyclase"/>
</dbReference>
<dbReference type="PANTHER" id="PTHR16305:SF28">
    <property type="entry name" value="GUANYLATE CYCLASE DOMAIN-CONTAINING PROTEIN"/>
    <property type="match status" value="1"/>
</dbReference>
<dbReference type="SUPFAM" id="SSF52540">
    <property type="entry name" value="P-loop containing nucleoside triphosphate hydrolases"/>
    <property type="match status" value="1"/>
</dbReference>
<dbReference type="GO" id="GO:0005737">
    <property type="term" value="C:cytoplasm"/>
    <property type="evidence" value="ECO:0007669"/>
    <property type="project" value="TreeGrafter"/>
</dbReference>